<dbReference type="InterPro" id="IPR033127">
    <property type="entry name" value="UBQ-activ_enz_E1_Cys_AS"/>
</dbReference>
<keyword evidence="5 9" id="KW-0833">Ubl conjugation pathway</keyword>
<evidence type="ECO:0000256" key="11">
    <source>
        <dbReference type="PIRSR" id="PIRSR039133-2"/>
    </source>
</evidence>
<dbReference type="UniPathway" id="UPA00886"/>
<dbReference type="GO" id="GO:0005524">
    <property type="term" value="F:ATP binding"/>
    <property type="evidence" value="ECO:0007669"/>
    <property type="project" value="UniProtKB-UniRule"/>
</dbReference>
<comment type="pathway">
    <text evidence="1 9">Protein modification; protein sumoylation.</text>
</comment>
<evidence type="ECO:0000256" key="7">
    <source>
        <dbReference type="ARBA" id="ARBA00022840"/>
    </source>
</evidence>
<dbReference type="InterPro" id="IPR019572">
    <property type="entry name" value="UBA_E1_SCCH"/>
</dbReference>
<dbReference type="InterPro" id="IPR045886">
    <property type="entry name" value="ThiF/MoeB/HesA"/>
</dbReference>
<comment type="similarity">
    <text evidence="2 9">Belongs to the ubiquitin-activating E1 family.</text>
</comment>
<feature type="binding site" evidence="12">
    <location>
        <position position="162"/>
    </location>
    <ligand>
        <name>Zn(2+)</name>
        <dbReference type="ChEBI" id="CHEBI:29105"/>
    </ligand>
</feature>
<dbReference type="STRING" id="13706.A0A1X2HLB6"/>
<dbReference type="GO" id="GO:0005737">
    <property type="term" value="C:cytoplasm"/>
    <property type="evidence" value="ECO:0007669"/>
    <property type="project" value="TreeGrafter"/>
</dbReference>
<dbReference type="FunFam" id="1.10.10.520:FF:000011">
    <property type="entry name" value="Ubiquitin-activating enzyme E1-like"/>
    <property type="match status" value="1"/>
</dbReference>
<dbReference type="EMBL" id="MCGN01000002">
    <property type="protein sequence ID" value="ORZ00139.1"/>
    <property type="molecule type" value="Genomic_DNA"/>
</dbReference>
<dbReference type="PANTHER" id="PTHR10953:SF5">
    <property type="entry name" value="SUMO-ACTIVATING ENZYME SUBUNIT 2"/>
    <property type="match status" value="1"/>
</dbReference>
<dbReference type="InterPro" id="IPR000594">
    <property type="entry name" value="ThiF_NAD_FAD-bd"/>
</dbReference>
<keyword evidence="4 9" id="KW-0547">Nucleotide-binding</keyword>
<evidence type="ECO:0000256" key="9">
    <source>
        <dbReference type="PIRNR" id="PIRNR039133"/>
    </source>
</evidence>
<dbReference type="FunFam" id="3.40.50.720:FF:000618">
    <property type="entry name" value="SUMO-activating enzyme subunit 2"/>
    <property type="match status" value="1"/>
</dbReference>
<evidence type="ECO:0000313" key="17">
    <source>
        <dbReference type="EMBL" id="ORZ00139.1"/>
    </source>
</evidence>
<feature type="binding site" evidence="11">
    <location>
        <begin position="121"/>
        <end position="126"/>
    </location>
    <ligand>
        <name>ATP</name>
        <dbReference type="ChEBI" id="CHEBI:30616"/>
    </ligand>
</feature>
<evidence type="ECO:0000256" key="8">
    <source>
        <dbReference type="ARBA" id="ARBA00073512"/>
    </source>
</evidence>
<comment type="subunit">
    <text evidence="9">Heterodimer.</text>
</comment>
<dbReference type="GO" id="GO:0019948">
    <property type="term" value="F:SUMO activating enzyme activity"/>
    <property type="evidence" value="ECO:0007669"/>
    <property type="project" value="UniProtKB-UniRule"/>
</dbReference>
<dbReference type="FunCoup" id="A0A1X2HLB6">
    <property type="interactions" value="1297"/>
</dbReference>
<comment type="caution">
    <text evidence="17">The sequence shown here is derived from an EMBL/GenBank/DDBJ whole genome shotgun (WGS) entry which is preliminary data.</text>
</comment>
<evidence type="ECO:0000313" key="18">
    <source>
        <dbReference type="Proteomes" id="UP000242180"/>
    </source>
</evidence>
<evidence type="ECO:0000259" key="16">
    <source>
        <dbReference type="Pfam" id="PF10585"/>
    </source>
</evidence>
<dbReference type="InterPro" id="IPR042449">
    <property type="entry name" value="Ub-E1_IAD_1"/>
</dbReference>
<feature type="active site" description="Glycyl thioester intermediate" evidence="10 13">
    <location>
        <position position="177"/>
    </location>
</feature>
<dbReference type="InterPro" id="IPR035985">
    <property type="entry name" value="Ubiquitin-activating_enz"/>
</dbReference>
<organism evidence="17 18">
    <name type="scientific">Syncephalastrum racemosum</name>
    <name type="common">Filamentous fungus</name>
    <dbReference type="NCBI Taxonomy" id="13706"/>
    <lineage>
        <taxon>Eukaryota</taxon>
        <taxon>Fungi</taxon>
        <taxon>Fungi incertae sedis</taxon>
        <taxon>Mucoromycota</taxon>
        <taxon>Mucoromycotina</taxon>
        <taxon>Mucoromycetes</taxon>
        <taxon>Mucorales</taxon>
        <taxon>Syncephalastraceae</taxon>
        <taxon>Syncephalastrum</taxon>
    </lineage>
</organism>
<feature type="domain" description="THIF-type NAD/FAD binding fold" evidence="15">
    <location>
        <begin position="10"/>
        <end position="430"/>
    </location>
</feature>
<dbReference type="Pfam" id="PF10585">
    <property type="entry name" value="UBA_E1_SCCH"/>
    <property type="match status" value="1"/>
</dbReference>
<dbReference type="Gene3D" id="3.50.50.80">
    <property type="entry name" value="Ubiquitin-activating enzyme E1, inactive adenylation domain, subdomain 1"/>
    <property type="match status" value="1"/>
</dbReference>
<evidence type="ECO:0000259" key="15">
    <source>
        <dbReference type="Pfam" id="PF00899"/>
    </source>
</evidence>
<dbReference type="Gene3D" id="3.10.290.20">
    <property type="entry name" value="Ubiquitin-like 2 activating enzyme e1b. Chain: B, domain 3"/>
    <property type="match status" value="1"/>
</dbReference>
<evidence type="ECO:0000256" key="3">
    <source>
        <dbReference type="ARBA" id="ARBA00022723"/>
    </source>
</evidence>
<evidence type="ECO:0000256" key="5">
    <source>
        <dbReference type="ARBA" id="ARBA00022786"/>
    </source>
</evidence>
<feature type="binding site" evidence="11">
    <location>
        <position position="52"/>
    </location>
    <ligand>
        <name>ATP</name>
        <dbReference type="ChEBI" id="CHEBI:30616"/>
    </ligand>
</feature>
<dbReference type="Proteomes" id="UP000242180">
    <property type="component" value="Unassembled WGS sequence"/>
</dbReference>
<dbReference type="InterPro" id="IPR023318">
    <property type="entry name" value="Ub_act_enz_dom_a_sf"/>
</dbReference>
<dbReference type="PIRSF" id="PIRSF039133">
    <property type="entry name" value="SUMO_E1B"/>
    <property type="match status" value="1"/>
</dbReference>
<dbReference type="Pfam" id="PF00899">
    <property type="entry name" value="ThiF"/>
    <property type="match status" value="1"/>
</dbReference>
<dbReference type="OMA" id="TPSEHIH"/>
<protein>
    <recommendedName>
        <fullName evidence="8 9">Ubiquitin-activating enzyme E1-like</fullName>
    </recommendedName>
</protein>
<evidence type="ECO:0000256" key="2">
    <source>
        <dbReference type="ARBA" id="ARBA00005673"/>
    </source>
</evidence>
<reference evidence="17 18" key="1">
    <citation type="submission" date="2016-07" db="EMBL/GenBank/DDBJ databases">
        <title>Pervasive Adenine N6-methylation of Active Genes in Fungi.</title>
        <authorList>
            <consortium name="DOE Joint Genome Institute"/>
            <person name="Mondo S.J."/>
            <person name="Dannebaum R.O."/>
            <person name="Kuo R.C."/>
            <person name="Labutti K."/>
            <person name="Haridas S."/>
            <person name="Kuo A."/>
            <person name="Salamov A."/>
            <person name="Ahrendt S.R."/>
            <person name="Lipzen A."/>
            <person name="Sullivan W."/>
            <person name="Andreopoulos W.B."/>
            <person name="Clum A."/>
            <person name="Lindquist E."/>
            <person name="Daum C."/>
            <person name="Ramamoorthy G.K."/>
            <person name="Gryganskyi A."/>
            <person name="Culley D."/>
            <person name="Magnuson J.K."/>
            <person name="James T.Y."/>
            <person name="O'Malley M.A."/>
            <person name="Stajich J.E."/>
            <person name="Spatafora J.W."/>
            <person name="Visel A."/>
            <person name="Grigoriev I.V."/>
        </authorList>
    </citation>
    <scope>NUCLEOTIDE SEQUENCE [LARGE SCALE GENOMIC DNA]</scope>
    <source>
        <strain evidence="17 18">NRRL 2496</strain>
    </source>
</reference>
<accession>A0A1X2HLB6</accession>
<feature type="binding site" evidence="12">
    <location>
        <position position="165"/>
    </location>
    <ligand>
        <name>Zn(2+)</name>
        <dbReference type="ChEBI" id="CHEBI:29105"/>
    </ligand>
</feature>
<keyword evidence="7 9" id="KW-0067">ATP-binding</keyword>
<dbReference type="AlphaFoldDB" id="A0A1X2HLB6"/>
<keyword evidence="3 9" id="KW-0479">Metal-binding</keyword>
<feature type="binding site" evidence="11">
    <location>
        <position position="76"/>
    </location>
    <ligand>
        <name>ATP</name>
        <dbReference type="ChEBI" id="CHEBI:30616"/>
    </ligand>
</feature>
<dbReference type="SUPFAM" id="SSF69572">
    <property type="entry name" value="Activating enzymes of the ubiquitin-like proteins"/>
    <property type="match status" value="1"/>
</dbReference>
<feature type="domain" description="Ubiquitin-activating enzyme SCCH" evidence="16">
    <location>
        <begin position="309"/>
        <end position="366"/>
    </location>
</feature>
<name>A0A1X2HLB6_SYNRA</name>
<dbReference type="OrthoDB" id="10255449at2759"/>
<proteinExistence type="inferred from homology"/>
<dbReference type="PANTHER" id="PTHR10953">
    <property type="entry name" value="UBIQUITIN-ACTIVATING ENZYME E1"/>
    <property type="match status" value="1"/>
</dbReference>
<evidence type="ECO:0000256" key="13">
    <source>
        <dbReference type="PROSITE-ProRule" id="PRU10132"/>
    </source>
</evidence>
<feature type="binding site" evidence="12">
    <location>
        <position position="432"/>
    </location>
    <ligand>
        <name>Zn(2+)</name>
        <dbReference type="ChEBI" id="CHEBI:29105"/>
    </ligand>
</feature>
<dbReference type="InterPro" id="IPR030661">
    <property type="entry name" value="Uba2"/>
</dbReference>
<evidence type="ECO:0000256" key="4">
    <source>
        <dbReference type="ARBA" id="ARBA00022741"/>
    </source>
</evidence>
<dbReference type="FunFam" id="3.50.50.80:FF:000004">
    <property type="entry name" value="Ubiquitin-activating enzyme E1-like"/>
    <property type="match status" value="1"/>
</dbReference>
<evidence type="ECO:0000256" key="6">
    <source>
        <dbReference type="ARBA" id="ARBA00022833"/>
    </source>
</evidence>
<dbReference type="InParanoid" id="A0A1X2HLB6"/>
<dbReference type="GO" id="GO:0031510">
    <property type="term" value="C:SUMO activating enzyme complex"/>
    <property type="evidence" value="ECO:0007669"/>
    <property type="project" value="UniProtKB-UniRule"/>
</dbReference>
<gene>
    <name evidence="17" type="ORF">BCR43DRAFT_130302</name>
</gene>
<feature type="binding site" evidence="11">
    <location>
        <begin position="60"/>
        <end position="63"/>
    </location>
    <ligand>
        <name>ATP</name>
        <dbReference type="ChEBI" id="CHEBI:30616"/>
    </ligand>
</feature>
<keyword evidence="18" id="KW-1185">Reference proteome</keyword>
<evidence type="ECO:0000256" key="1">
    <source>
        <dbReference type="ARBA" id="ARBA00004718"/>
    </source>
</evidence>
<evidence type="ECO:0000256" key="10">
    <source>
        <dbReference type="PIRSR" id="PIRSR039133-1"/>
    </source>
</evidence>
<evidence type="ECO:0000256" key="14">
    <source>
        <dbReference type="SAM" id="MobiDB-lite"/>
    </source>
</evidence>
<feature type="region of interest" description="Disordered" evidence="14">
    <location>
        <begin position="536"/>
        <end position="585"/>
    </location>
</feature>
<feature type="binding site" evidence="12">
    <location>
        <position position="429"/>
    </location>
    <ligand>
        <name>Zn(2+)</name>
        <dbReference type="ChEBI" id="CHEBI:29105"/>
    </ligand>
</feature>
<dbReference type="PROSITE" id="PS00865">
    <property type="entry name" value="UBIQUITIN_ACTIVAT_2"/>
    <property type="match status" value="1"/>
</dbReference>
<dbReference type="Gene3D" id="1.10.10.520">
    <property type="entry name" value="Ubiquitin activating enzymes (Uba3). Chain: B, domain 2"/>
    <property type="match status" value="1"/>
</dbReference>
<dbReference type="GO" id="GO:0016925">
    <property type="term" value="P:protein sumoylation"/>
    <property type="evidence" value="ECO:0007669"/>
    <property type="project" value="UniProtKB-UniRule"/>
</dbReference>
<feature type="binding site" evidence="11">
    <location>
        <begin position="28"/>
        <end position="33"/>
    </location>
    <ligand>
        <name>ATP</name>
        <dbReference type="ChEBI" id="CHEBI:30616"/>
    </ligand>
</feature>
<sequence>MSRDVYNKRILGQVLYDKVASSRVLLVGAGGIGCELLKNLVLSGYKKIVVIDLDTIDISNLNRQFLFQKQHVKQSKAHVAKESALKFNPHVDITSHQANIKNADFDVAWFASFDLVFNALDNLEARRHVNQMCLAADVPLIESGTTGYLGQAYVIRKDETECFDCQPKPTPTTFPVCTIRSTPSAPIHCIVWAKSYLFSQLFGNSEDDFEDDASAENAQELAALAKETQALNEIKSAMGTDQYPRKVFQKVFKEDIERLLTMDDMWKFRERPTALDYDTMRQVDEENKVTTGLKDQQMWSLEQCFQVFKDSVVRLSERLMAAQKTNPSATLEFDKDDDDALDFVTATANLRAHIFKIMQKSRFEVKSMAGNIIPAIATTNAIIAGVVVMQSFAVLRGPAKSIKRTYLTTVSRRPQLLIQEAPSEPNPACGVCRATTAVVQINPDTAKLRDLVRIATDSADEGGAGMDPEAIAIMDGNRMIYDIDLEENLGMFLHELGVHDGSMLRVASDDDGAQLDLVIVHKTQDAAVRLEKPLPLPLIRKQPPPAGEKRGLDEEEEDSSPAKKAKTDNDVILVEEDQDGSILID</sequence>
<evidence type="ECO:0000256" key="12">
    <source>
        <dbReference type="PIRSR" id="PIRSR039133-3"/>
    </source>
</evidence>
<keyword evidence="6 9" id="KW-0862">Zinc</keyword>
<dbReference type="PROSITE" id="PS51257">
    <property type="entry name" value="PROKAR_LIPOPROTEIN"/>
    <property type="match status" value="1"/>
</dbReference>
<dbReference type="GO" id="GO:0046872">
    <property type="term" value="F:metal ion binding"/>
    <property type="evidence" value="ECO:0007669"/>
    <property type="project" value="UniProtKB-KW"/>
</dbReference>